<dbReference type="InterPro" id="IPR036412">
    <property type="entry name" value="HAD-like_sf"/>
</dbReference>
<keyword evidence="9 10" id="KW-0119">Carbohydrate metabolism</keyword>
<dbReference type="GO" id="GO:0046872">
    <property type="term" value="F:metal ion binding"/>
    <property type="evidence" value="ECO:0007669"/>
    <property type="project" value="UniProtKB-KW"/>
</dbReference>
<evidence type="ECO:0000313" key="11">
    <source>
        <dbReference type="EMBL" id="MBB4015539.1"/>
    </source>
</evidence>
<feature type="binding site" evidence="10">
    <location>
        <position position="173"/>
    </location>
    <ligand>
        <name>Mg(2+)</name>
        <dbReference type="ChEBI" id="CHEBI:18420"/>
    </ligand>
</feature>
<dbReference type="InterPro" id="IPR037512">
    <property type="entry name" value="PGPase_prok"/>
</dbReference>
<dbReference type="EC" id="3.1.3.18" evidence="5 10"/>
<keyword evidence="12" id="KW-1185">Reference proteome</keyword>
<dbReference type="InterPro" id="IPR006439">
    <property type="entry name" value="HAD-SF_hydro_IA"/>
</dbReference>
<dbReference type="GO" id="GO:0006281">
    <property type="term" value="P:DNA repair"/>
    <property type="evidence" value="ECO:0007669"/>
    <property type="project" value="TreeGrafter"/>
</dbReference>
<comment type="pathway">
    <text evidence="3 10">Organic acid metabolism; glycolate biosynthesis; glycolate from 2-phosphoglycolate: step 1/1.</text>
</comment>
<dbReference type="SUPFAM" id="SSF56784">
    <property type="entry name" value="HAD-like"/>
    <property type="match status" value="1"/>
</dbReference>
<dbReference type="GO" id="GO:0005829">
    <property type="term" value="C:cytosol"/>
    <property type="evidence" value="ECO:0007669"/>
    <property type="project" value="TreeGrafter"/>
</dbReference>
<dbReference type="AlphaFoldDB" id="A0A840BW09"/>
<dbReference type="GO" id="GO:0046295">
    <property type="term" value="P:glycolate biosynthetic process"/>
    <property type="evidence" value="ECO:0007669"/>
    <property type="project" value="UniProtKB-UniRule"/>
</dbReference>
<dbReference type="Gene3D" id="3.40.50.1000">
    <property type="entry name" value="HAD superfamily/HAD-like"/>
    <property type="match status" value="1"/>
</dbReference>
<keyword evidence="8 10" id="KW-0460">Magnesium</keyword>
<dbReference type="SFLD" id="SFLDG01135">
    <property type="entry name" value="C1.5.6:_HAD__Beta-PGM__Phospha"/>
    <property type="match status" value="1"/>
</dbReference>
<dbReference type="UniPathway" id="UPA00865">
    <property type="reaction ID" value="UER00834"/>
</dbReference>
<dbReference type="Pfam" id="PF13419">
    <property type="entry name" value="HAD_2"/>
    <property type="match status" value="1"/>
</dbReference>
<evidence type="ECO:0000256" key="6">
    <source>
        <dbReference type="ARBA" id="ARBA00022723"/>
    </source>
</evidence>
<accession>A0A840BW09</accession>
<evidence type="ECO:0000256" key="10">
    <source>
        <dbReference type="HAMAP-Rule" id="MF_00495"/>
    </source>
</evidence>
<comment type="catalytic activity">
    <reaction evidence="1 10">
        <text>2-phosphoglycolate + H2O = glycolate + phosphate</text>
        <dbReference type="Rhea" id="RHEA:14369"/>
        <dbReference type="ChEBI" id="CHEBI:15377"/>
        <dbReference type="ChEBI" id="CHEBI:29805"/>
        <dbReference type="ChEBI" id="CHEBI:43474"/>
        <dbReference type="ChEBI" id="CHEBI:58033"/>
        <dbReference type="EC" id="3.1.3.18"/>
    </reaction>
</comment>
<dbReference type="InterPro" id="IPR023198">
    <property type="entry name" value="PGP-like_dom2"/>
</dbReference>
<feature type="active site" description="Nucleophile" evidence="10">
    <location>
        <position position="11"/>
    </location>
</feature>
<protein>
    <recommendedName>
        <fullName evidence="5 10">Phosphoglycolate phosphatase</fullName>
        <shortName evidence="10">PGP</shortName>
        <shortName evidence="10">PGPase</shortName>
        <ecNumber evidence="5 10">3.1.3.18</ecNumber>
    </recommendedName>
</protein>
<dbReference type="FunFam" id="3.40.50.1000:FF:000022">
    <property type="entry name" value="Phosphoglycolate phosphatase"/>
    <property type="match status" value="1"/>
</dbReference>
<dbReference type="NCBIfam" id="TIGR01549">
    <property type="entry name" value="HAD-SF-IA-v1"/>
    <property type="match status" value="1"/>
</dbReference>
<comment type="similarity">
    <text evidence="4 10">Belongs to the HAD-like hydrolase superfamily. CbbY/CbbZ/Gph/YieH family.</text>
</comment>
<evidence type="ECO:0000256" key="4">
    <source>
        <dbReference type="ARBA" id="ARBA00006171"/>
    </source>
</evidence>
<sequence>MSDTIATIVFDLDGTLADTAPDLIATLNLILAEEGLEELPLSEARDLIGAGARALLERGIAANGRSVAPAHLDALFERFLVIYAGRIAVETRLFPGVAAALERFRAAGWRLAVCTNKFEHHSVMLLEALGIAGHFHAICGRDTFPFSKPDPRHLTMTVAAAGGVPEAALMVGDSQTDIATAKAAGIPVIAVPFGYTMTPVSELGPDIIIEHFDALWDAAAALSRRSSLARS</sequence>
<reference evidence="11 12" key="1">
    <citation type="submission" date="2020-08" db="EMBL/GenBank/DDBJ databases">
        <title>Genomic Encyclopedia of Type Strains, Phase IV (KMG-IV): sequencing the most valuable type-strain genomes for metagenomic binning, comparative biology and taxonomic classification.</title>
        <authorList>
            <person name="Goeker M."/>
        </authorList>
    </citation>
    <scope>NUCLEOTIDE SEQUENCE [LARGE SCALE GENOMIC DNA]</scope>
    <source>
        <strain evidence="11 12">DSM 103737</strain>
    </source>
</reference>
<feature type="binding site" evidence="10">
    <location>
        <position position="13"/>
    </location>
    <ligand>
        <name>Mg(2+)</name>
        <dbReference type="ChEBI" id="CHEBI:18420"/>
    </ligand>
</feature>
<dbReference type="Gene3D" id="1.10.150.240">
    <property type="entry name" value="Putative phosphatase, domain 2"/>
    <property type="match status" value="1"/>
</dbReference>
<evidence type="ECO:0000313" key="12">
    <source>
        <dbReference type="Proteomes" id="UP000577362"/>
    </source>
</evidence>
<dbReference type="InterPro" id="IPR041492">
    <property type="entry name" value="HAD_2"/>
</dbReference>
<gene>
    <name evidence="11" type="ORF">GGR16_000545</name>
</gene>
<dbReference type="Proteomes" id="UP000577362">
    <property type="component" value="Unassembled WGS sequence"/>
</dbReference>
<organism evidence="11 12">
    <name type="scientific">Chelatococcus caeni</name>
    <dbReference type="NCBI Taxonomy" id="1348468"/>
    <lineage>
        <taxon>Bacteria</taxon>
        <taxon>Pseudomonadati</taxon>
        <taxon>Pseudomonadota</taxon>
        <taxon>Alphaproteobacteria</taxon>
        <taxon>Hyphomicrobiales</taxon>
        <taxon>Chelatococcaceae</taxon>
        <taxon>Chelatococcus</taxon>
    </lineage>
</organism>
<dbReference type="RefSeq" id="WP_183315643.1">
    <property type="nucleotide sequence ID" value="NZ_JACIEN010000001.1"/>
</dbReference>
<dbReference type="PANTHER" id="PTHR43434:SF1">
    <property type="entry name" value="PHOSPHOGLYCOLATE PHOSPHATASE"/>
    <property type="match status" value="1"/>
</dbReference>
<evidence type="ECO:0000256" key="7">
    <source>
        <dbReference type="ARBA" id="ARBA00022801"/>
    </source>
</evidence>
<comment type="function">
    <text evidence="10">Specifically catalyzes the dephosphorylation of 2-phosphoglycolate. Is involved in the dissimilation of the intracellular 2-phosphoglycolate formed during the DNA repair of 3'-phosphoglycolate ends, a major class of DNA lesions induced by oxidative stress.</text>
</comment>
<dbReference type="EMBL" id="JACIEN010000001">
    <property type="protein sequence ID" value="MBB4015539.1"/>
    <property type="molecule type" value="Genomic_DNA"/>
</dbReference>
<comment type="cofactor">
    <cofactor evidence="2 10">
        <name>Mg(2+)</name>
        <dbReference type="ChEBI" id="CHEBI:18420"/>
    </cofactor>
</comment>
<evidence type="ECO:0000256" key="3">
    <source>
        <dbReference type="ARBA" id="ARBA00004818"/>
    </source>
</evidence>
<evidence type="ECO:0000256" key="8">
    <source>
        <dbReference type="ARBA" id="ARBA00022842"/>
    </source>
</evidence>
<dbReference type="GO" id="GO:0008967">
    <property type="term" value="F:phosphoglycolate phosphatase activity"/>
    <property type="evidence" value="ECO:0007669"/>
    <property type="project" value="UniProtKB-UniRule"/>
</dbReference>
<keyword evidence="6 10" id="KW-0479">Metal-binding</keyword>
<feature type="binding site" evidence="10">
    <location>
        <position position="11"/>
    </location>
    <ligand>
        <name>Mg(2+)</name>
        <dbReference type="ChEBI" id="CHEBI:18420"/>
    </ligand>
</feature>
<dbReference type="SFLD" id="SFLDS00003">
    <property type="entry name" value="Haloacid_Dehalogenase"/>
    <property type="match status" value="1"/>
</dbReference>
<dbReference type="GO" id="GO:0005975">
    <property type="term" value="P:carbohydrate metabolic process"/>
    <property type="evidence" value="ECO:0007669"/>
    <property type="project" value="InterPro"/>
</dbReference>
<dbReference type="SFLD" id="SFLDG01129">
    <property type="entry name" value="C1.5:_HAD__Beta-PGM__Phosphata"/>
    <property type="match status" value="1"/>
</dbReference>
<evidence type="ECO:0000256" key="2">
    <source>
        <dbReference type="ARBA" id="ARBA00001946"/>
    </source>
</evidence>
<dbReference type="PANTHER" id="PTHR43434">
    <property type="entry name" value="PHOSPHOGLYCOLATE PHOSPHATASE"/>
    <property type="match status" value="1"/>
</dbReference>
<keyword evidence="7 10" id="KW-0378">Hydrolase</keyword>
<comment type="caution">
    <text evidence="11">The sequence shown here is derived from an EMBL/GenBank/DDBJ whole genome shotgun (WGS) entry which is preliminary data.</text>
</comment>
<evidence type="ECO:0000256" key="5">
    <source>
        <dbReference type="ARBA" id="ARBA00013078"/>
    </source>
</evidence>
<dbReference type="PRINTS" id="PR00413">
    <property type="entry name" value="HADHALOGNASE"/>
</dbReference>
<name>A0A840BW09_9HYPH</name>
<dbReference type="HAMAP" id="MF_00495">
    <property type="entry name" value="GPH_hydrolase_bact"/>
    <property type="match status" value="1"/>
</dbReference>
<proteinExistence type="inferred from homology"/>
<dbReference type="InterPro" id="IPR023214">
    <property type="entry name" value="HAD_sf"/>
</dbReference>
<dbReference type="InterPro" id="IPR050155">
    <property type="entry name" value="HAD-like_hydrolase_sf"/>
</dbReference>
<dbReference type="NCBIfam" id="TIGR01449">
    <property type="entry name" value="PGP_bact"/>
    <property type="match status" value="1"/>
</dbReference>
<evidence type="ECO:0000256" key="9">
    <source>
        <dbReference type="ARBA" id="ARBA00023277"/>
    </source>
</evidence>
<evidence type="ECO:0000256" key="1">
    <source>
        <dbReference type="ARBA" id="ARBA00000830"/>
    </source>
</evidence>